<evidence type="ECO:0000313" key="2">
    <source>
        <dbReference type="EMBL" id="KAF2793833.1"/>
    </source>
</evidence>
<feature type="compositionally biased region" description="Polar residues" evidence="1">
    <location>
        <begin position="1"/>
        <end position="11"/>
    </location>
</feature>
<name>A0A6A6XCU0_9PLEO</name>
<dbReference type="AlphaFoldDB" id="A0A6A6XCU0"/>
<dbReference type="OrthoDB" id="3799620at2759"/>
<gene>
    <name evidence="2" type="ORF">K505DRAFT_325215</name>
</gene>
<dbReference type="EMBL" id="MU001913">
    <property type="protein sequence ID" value="KAF2793833.1"/>
    <property type="molecule type" value="Genomic_DNA"/>
</dbReference>
<evidence type="ECO:0000256" key="1">
    <source>
        <dbReference type="SAM" id="MobiDB-lite"/>
    </source>
</evidence>
<proteinExistence type="predicted"/>
<dbReference type="Proteomes" id="UP000799757">
    <property type="component" value="Unassembled WGS sequence"/>
</dbReference>
<evidence type="ECO:0000313" key="3">
    <source>
        <dbReference type="Proteomes" id="UP000799757"/>
    </source>
</evidence>
<reference evidence="2" key="1">
    <citation type="journal article" date="2020" name="Stud. Mycol.">
        <title>101 Dothideomycetes genomes: a test case for predicting lifestyles and emergence of pathogens.</title>
        <authorList>
            <person name="Haridas S."/>
            <person name="Albert R."/>
            <person name="Binder M."/>
            <person name="Bloem J."/>
            <person name="Labutti K."/>
            <person name="Salamov A."/>
            <person name="Andreopoulos B."/>
            <person name="Baker S."/>
            <person name="Barry K."/>
            <person name="Bills G."/>
            <person name="Bluhm B."/>
            <person name="Cannon C."/>
            <person name="Castanera R."/>
            <person name="Culley D."/>
            <person name="Daum C."/>
            <person name="Ezra D."/>
            <person name="Gonzalez J."/>
            <person name="Henrissat B."/>
            <person name="Kuo A."/>
            <person name="Liang C."/>
            <person name="Lipzen A."/>
            <person name="Lutzoni F."/>
            <person name="Magnuson J."/>
            <person name="Mondo S."/>
            <person name="Nolan M."/>
            <person name="Ohm R."/>
            <person name="Pangilinan J."/>
            <person name="Park H.-J."/>
            <person name="Ramirez L."/>
            <person name="Alfaro M."/>
            <person name="Sun H."/>
            <person name="Tritt A."/>
            <person name="Yoshinaga Y."/>
            <person name="Zwiers L.-H."/>
            <person name="Turgeon B."/>
            <person name="Goodwin S."/>
            <person name="Spatafora J."/>
            <person name="Crous P."/>
            <person name="Grigoriev I."/>
        </authorList>
    </citation>
    <scope>NUCLEOTIDE SEQUENCE</scope>
    <source>
        <strain evidence="2">CBS 109.77</strain>
    </source>
</reference>
<sequence>MSTPSTTTQICSPSAHPPPTPSSTATTLPLPLPLELRNQIYTLLFQGLQVEFIQQDLITTMVYPNPASGYRYIGGLPLWLLTNKTFLSEGLAQFYYGSYITSCAQALIPRRPSSPVADPEAPLPPSLPKLLDMRHVKAVDLDPLSIQVSKPGNALAPSNEPTRAYVSRRTGDFGGPFQNLLRAFLLLHSLKFLTLALTLPYTYPAVYDPGAWCVDLDALDQFPAVLGVRFKLRQERHHCFSGHERRTREVEEKMRREKWTRKVVVPLLKRELRGIAKRLVGELEYGCAVREWMFADGCLVAESEELGPEDETWDIEWWLDVSRDGVRRGDVSFG</sequence>
<protein>
    <submittedName>
        <fullName evidence="2">Uncharacterized protein</fullName>
    </submittedName>
</protein>
<feature type="region of interest" description="Disordered" evidence="1">
    <location>
        <begin position="1"/>
        <end position="27"/>
    </location>
</feature>
<keyword evidence="3" id="KW-1185">Reference proteome</keyword>
<accession>A0A6A6XCU0</accession>
<organism evidence="2 3">
    <name type="scientific">Melanomma pulvis-pyrius CBS 109.77</name>
    <dbReference type="NCBI Taxonomy" id="1314802"/>
    <lineage>
        <taxon>Eukaryota</taxon>
        <taxon>Fungi</taxon>
        <taxon>Dikarya</taxon>
        <taxon>Ascomycota</taxon>
        <taxon>Pezizomycotina</taxon>
        <taxon>Dothideomycetes</taxon>
        <taxon>Pleosporomycetidae</taxon>
        <taxon>Pleosporales</taxon>
        <taxon>Melanommataceae</taxon>
        <taxon>Melanomma</taxon>
    </lineage>
</organism>